<organism evidence="1 2">
    <name type="scientific">Methylobacterium platani</name>
    <dbReference type="NCBI Taxonomy" id="427683"/>
    <lineage>
        <taxon>Bacteria</taxon>
        <taxon>Pseudomonadati</taxon>
        <taxon>Pseudomonadota</taxon>
        <taxon>Alphaproteobacteria</taxon>
        <taxon>Hyphomicrobiales</taxon>
        <taxon>Methylobacteriaceae</taxon>
        <taxon>Methylobacterium</taxon>
    </lineage>
</organism>
<dbReference type="EMBL" id="LWHQ01000021">
    <property type="protein sequence ID" value="OAS24845.1"/>
    <property type="molecule type" value="Genomic_DNA"/>
</dbReference>
<dbReference type="Proteomes" id="UP000078316">
    <property type="component" value="Unassembled WGS sequence"/>
</dbReference>
<sequence>MPPPGGQLSGSYRQDLIRKQGILGRRPGPVSARWTAFGTASPRFSHLAVRAASRSAVYRSASARACASARSKVSEKSDSCRPTARADASLFVRVAPA</sequence>
<reference evidence="1 2" key="1">
    <citation type="submission" date="2016-04" db="EMBL/GenBank/DDBJ databases">
        <authorList>
            <person name="Evans L.H."/>
            <person name="Alamgir A."/>
            <person name="Owens N."/>
            <person name="Weber N.D."/>
            <person name="Virtaneva K."/>
            <person name="Barbian K."/>
            <person name="Babar A."/>
            <person name="Rosenke K."/>
        </authorList>
    </citation>
    <scope>NUCLEOTIDE SEQUENCE [LARGE SCALE GENOMIC DNA]</scope>
    <source>
        <strain evidence="1 2">PMB02</strain>
    </source>
</reference>
<evidence type="ECO:0000313" key="1">
    <source>
        <dbReference type="EMBL" id="OAS24845.1"/>
    </source>
</evidence>
<gene>
    <name evidence="1" type="ORF">A5481_12175</name>
</gene>
<comment type="caution">
    <text evidence="1">The sequence shown here is derived from an EMBL/GenBank/DDBJ whole genome shotgun (WGS) entry which is preliminary data.</text>
</comment>
<protein>
    <submittedName>
        <fullName evidence="1">Uncharacterized protein</fullName>
    </submittedName>
</protein>
<dbReference type="AlphaFoldDB" id="A0A179SBS2"/>
<evidence type="ECO:0000313" key="2">
    <source>
        <dbReference type="Proteomes" id="UP000078316"/>
    </source>
</evidence>
<proteinExistence type="predicted"/>
<name>A0A179SBS2_9HYPH</name>
<accession>A0A179SBS2</accession>